<dbReference type="InterPro" id="IPR001313">
    <property type="entry name" value="Pumilio_RNA-bd_rpt"/>
</dbReference>
<dbReference type="GO" id="GO:0005737">
    <property type="term" value="C:cytoplasm"/>
    <property type="evidence" value="ECO:0007669"/>
    <property type="project" value="TreeGrafter"/>
</dbReference>
<dbReference type="GO" id="GO:0003730">
    <property type="term" value="F:mRNA 3'-UTR binding"/>
    <property type="evidence" value="ECO:0007669"/>
    <property type="project" value="TreeGrafter"/>
</dbReference>
<proteinExistence type="predicted"/>
<feature type="repeat" description="Pumilio" evidence="4">
    <location>
        <begin position="336"/>
        <end position="371"/>
    </location>
</feature>
<dbReference type="PROSITE" id="PS50302">
    <property type="entry name" value="PUM"/>
    <property type="match status" value="5"/>
</dbReference>
<dbReference type="WBParaSite" id="DME_0000816801-mRNA-1">
    <property type="protein sequence ID" value="DME_0000816801-mRNA-1"/>
    <property type="gene ID" value="DME_0000816801"/>
</dbReference>
<dbReference type="SMART" id="SM00025">
    <property type="entry name" value="Pumilio"/>
    <property type="match status" value="7"/>
</dbReference>
<accession>A0A0N4UKD1</accession>
<evidence type="ECO:0000313" key="7">
    <source>
        <dbReference type="Proteomes" id="UP000038040"/>
    </source>
</evidence>
<feature type="repeat" description="Pumilio" evidence="4">
    <location>
        <begin position="168"/>
        <end position="203"/>
    </location>
</feature>
<keyword evidence="3" id="KW-0221">Differentiation</keyword>
<dbReference type="GO" id="GO:0010608">
    <property type="term" value="P:post-transcriptional regulation of gene expression"/>
    <property type="evidence" value="ECO:0007669"/>
    <property type="project" value="TreeGrafter"/>
</dbReference>
<dbReference type="PANTHER" id="PTHR12537">
    <property type="entry name" value="RNA BINDING PROTEIN PUMILIO-RELATED"/>
    <property type="match status" value="1"/>
</dbReference>
<keyword evidence="2" id="KW-0677">Repeat</keyword>
<keyword evidence="1" id="KW-0217">Developmental protein</keyword>
<dbReference type="PROSITE" id="PS50303">
    <property type="entry name" value="PUM_HD"/>
    <property type="match status" value="1"/>
</dbReference>
<dbReference type="EMBL" id="UYYG01000051">
    <property type="protein sequence ID" value="VDN52271.1"/>
    <property type="molecule type" value="Genomic_DNA"/>
</dbReference>
<evidence type="ECO:0000256" key="3">
    <source>
        <dbReference type="ARBA" id="ARBA00022782"/>
    </source>
</evidence>
<reference evidence="6 8" key="2">
    <citation type="submission" date="2018-11" db="EMBL/GenBank/DDBJ databases">
        <authorList>
            <consortium name="Pathogen Informatics"/>
        </authorList>
    </citation>
    <scope>NUCLEOTIDE SEQUENCE [LARGE SCALE GENOMIC DNA]</scope>
</reference>
<feature type="repeat" description="Pumilio" evidence="4">
    <location>
        <begin position="242"/>
        <end position="279"/>
    </location>
</feature>
<dbReference type="InterPro" id="IPR033133">
    <property type="entry name" value="PUM-HD"/>
</dbReference>
<dbReference type="Proteomes" id="UP000038040">
    <property type="component" value="Unplaced"/>
</dbReference>
<reference evidence="9" key="1">
    <citation type="submission" date="2017-02" db="UniProtKB">
        <authorList>
            <consortium name="WormBaseParasite"/>
        </authorList>
    </citation>
    <scope>IDENTIFICATION</scope>
</reference>
<dbReference type="GO" id="GO:0005634">
    <property type="term" value="C:nucleus"/>
    <property type="evidence" value="ECO:0007669"/>
    <property type="project" value="TreeGrafter"/>
</dbReference>
<dbReference type="Gene3D" id="1.25.10.10">
    <property type="entry name" value="Leucine-rich Repeat Variant"/>
    <property type="match status" value="1"/>
</dbReference>
<feature type="repeat" description="Pumilio" evidence="4">
    <location>
        <begin position="204"/>
        <end position="239"/>
    </location>
</feature>
<feature type="repeat" description="Pumilio" evidence="4">
    <location>
        <begin position="381"/>
        <end position="417"/>
    </location>
</feature>
<dbReference type="PANTHER" id="PTHR12537:SF112">
    <property type="entry name" value="FEM-3 MRNA-BINDING FACTOR 1-RELATED"/>
    <property type="match status" value="1"/>
</dbReference>
<gene>
    <name evidence="6" type="ORF">DME_LOCUS2244</name>
</gene>
<keyword evidence="8" id="KW-1185">Reference proteome</keyword>
<evidence type="ECO:0000256" key="4">
    <source>
        <dbReference type="PROSITE-ProRule" id="PRU00317"/>
    </source>
</evidence>
<name>A0A0N4UKD1_DRAME</name>
<evidence type="ECO:0000313" key="9">
    <source>
        <dbReference type="WBParaSite" id="DME_0000816801-mRNA-1"/>
    </source>
</evidence>
<organism evidence="7 9">
    <name type="scientific">Dracunculus medinensis</name>
    <name type="common">Guinea worm</name>
    <dbReference type="NCBI Taxonomy" id="318479"/>
    <lineage>
        <taxon>Eukaryota</taxon>
        <taxon>Metazoa</taxon>
        <taxon>Ecdysozoa</taxon>
        <taxon>Nematoda</taxon>
        <taxon>Chromadorea</taxon>
        <taxon>Rhabditida</taxon>
        <taxon>Spirurina</taxon>
        <taxon>Dracunculoidea</taxon>
        <taxon>Dracunculidae</taxon>
        <taxon>Dracunculus</taxon>
    </lineage>
</organism>
<dbReference type="InterPro" id="IPR016024">
    <property type="entry name" value="ARM-type_fold"/>
</dbReference>
<sequence length="451" mass="52491">MQRSIPTVFPVETYPYVSFNMPVNMYYGQVRFSISTSLPLLPSLSQQPPSLFPLSAVPASASPPLKPPELLPLTSVSLAVDPTLPMPSFKMLIENGTFFNMVTTRLGINEIQKTMFPIKDNYERQALFNYMLKFRIFDSLICDPFGNIFIQKFLEEAQDIEQTWIMRHIKSRVVSLCSNVYSCRILQKLIEIFKMTIKIEILDEIRGSEIFLTMDNIGTYFIQKIFECFPPSKIDFIIYLYTFSMQNFTQIIQDMNGCRVIQHAIKTLSNKQSLSKIFMDFPMECEYADQLLEKLFRRIHEGCTEFISHKFANYVIQQIICSEFVRKERDYVIRQSILGRTLSLSQEKFGSFVIQKALKHAPTNLLHYLMNEILDGYDRDSYGRDALDVLLFDQYGNYVVQTMLELAFDPKKGNIAWRQKISMRIIVNKQRLKRYSSGVKIIGLVEKFINN</sequence>
<evidence type="ECO:0000313" key="6">
    <source>
        <dbReference type="EMBL" id="VDN52271.1"/>
    </source>
</evidence>
<dbReference type="InterPro" id="IPR011989">
    <property type="entry name" value="ARM-like"/>
</dbReference>
<dbReference type="Pfam" id="PF00806">
    <property type="entry name" value="PUF"/>
    <property type="match status" value="7"/>
</dbReference>
<dbReference type="SUPFAM" id="SSF48371">
    <property type="entry name" value="ARM repeat"/>
    <property type="match status" value="1"/>
</dbReference>
<feature type="domain" description="PUM-HD" evidence="5">
    <location>
        <begin position="65"/>
        <end position="449"/>
    </location>
</feature>
<dbReference type="GO" id="GO:0030154">
    <property type="term" value="P:cell differentiation"/>
    <property type="evidence" value="ECO:0007669"/>
    <property type="project" value="UniProtKB-KW"/>
</dbReference>
<dbReference type="AlphaFoldDB" id="A0A0N4UKD1"/>
<dbReference type="OrthoDB" id="668540at2759"/>
<evidence type="ECO:0000256" key="2">
    <source>
        <dbReference type="ARBA" id="ARBA00022737"/>
    </source>
</evidence>
<dbReference type="STRING" id="318479.A0A0N4UKD1"/>
<protein>
    <submittedName>
        <fullName evidence="9">PUM-HD domain-containing protein</fullName>
    </submittedName>
</protein>
<dbReference type="Proteomes" id="UP000274756">
    <property type="component" value="Unassembled WGS sequence"/>
</dbReference>
<evidence type="ECO:0000259" key="5">
    <source>
        <dbReference type="PROSITE" id="PS50303"/>
    </source>
</evidence>
<evidence type="ECO:0000313" key="8">
    <source>
        <dbReference type="Proteomes" id="UP000274756"/>
    </source>
</evidence>
<evidence type="ECO:0000256" key="1">
    <source>
        <dbReference type="ARBA" id="ARBA00022473"/>
    </source>
</evidence>